<keyword evidence="3" id="KW-1185">Reference proteome</keyword>
<evidence type="ECO:0000313" key="2">
    <source>
        <dbReference type="EnsemblProtists" id="EOD29012"/>
    </source>
</evidence>
<organism evidence="2 3">
    <name type="scientific">Emiliania huxleyi (strain CCMP1516)</name>
    <dbReference type="NCBI Taxonomy" id="280463"/>
    <lineage>
        <taxon>Eukaryota</taxon>
        <taxon>Haptista</taxon>
        <taxon>Haptophyta</taxon>
        <taxon>Prymnesiophyceae</taxon>
        <taxon>Isochrysidales</taxon>
        <taxon>Noelaerhabdaceae</taxon>
        <taxon>Emiliania</taxon>
    </lineage>
</organism>
<protein>
    <submittedName>
        <fullName evidence="2">Uncharacterized protein</fullName>
    </submittedName>
</protein>
<proteinExistence type="predicted"/>
<dbReference type="PaxDb" id="2903-EOD29012"/>
<dbReference type="AlphaFoldDB" id="A0A0D3JZS7"/>
<reference evidence="3" key="1">
    <citation type="journal article" date="2013" name="Nature">
        <title>Pan genome of the phytoplankton Emiliania underpins its global distribution.</title>
        <authorList>
            <person name="Read B.A."/>
            <person name="Kegel J."/>
            <person name="Klute M.J."/>
            <person name="Kuo A."/>
            <person name="Lefebvre S.C."/>
            <person name="Maumus F."/>
            <person name="Mayer C."/>
            <person name="Miller J."/>
            <person name="Monier A."/>
            <person name="Salamov A."/>
            <person name="Young J."/>
            <person name="Aguilar M."/>
            <person name="Claverie J.M."/>
            <person name="Frickenhaus S."/>
            <person name="Gonzalez K."/>
            <person name="Herman E.K."/>
            <person name="Lin Y.C."/>
            <person name="Napier J."/>
            <person name="Ogata H."/>
            <person name="Sarno A.F."/>
            <person name="Shmutz J."/>
            <person name="Schroeder D."/>
            <person name="de Vargas C."/>
            <person name="Verret F."/>
            <person name="von Dassow P."/>
            <person name="Valentin K."/>
            <person name="Van de Peer Y."/>
            <person name="Wheeler G."/>
            <person name="Dacks J.B."/>
            <person name="Delwiche C.F."/>
            <person name="Dyhrman S.T."/>
            <person name="Glockner G."/>
            <person name="John U."/>
            <person name="Richards T."/>
            <person name="Worden A.Z."/>
            <person name="Zhang X."/>
            <person name="Grigoriev I.V."/>
            <person name="Allen A.E."/>
            <person name="Bidle K."/>
            <person name="Borodovsky M."/>
            <person name="Bowler C."/>
            <person name="Brownlee C."/>
            <person name="Cock J.M."/>
            <person name="Elias M."/>
            <person name="Gladyshev V.N."/>
            <person name="Groth M."/>
            <person name="Guda C."/>
            <person name="Hadaegh A."/>
            <person name="Iglesias-Rodriguez M.D."/>
            <person name="Jenkins J."/>
            <person name="Jones B.M."/>
            <person name="Lawson T."/>
            <person name="Leese F."/>
            <person name="Lindquist E."/>
            <person name="Lobanov A."/>
            <person name="Lomsadze A."/>
            <person name="Malik S.B."/>
            <person name="Marsh M.E."/>
            <person name="Mackinder L."/>
            <person name="Mock T."/>
            <person name="Mueller-Roeber B."/>
            <person name="Pagarete A."/>
            <person name="Parker M."/>
            <person name="Probert I."/>
            <person name="Quesneville H."/>
            <person name="Raines C."/>
            <person name="Rensing S.A."/>
            <person name="Riano-Pachon D.M."/>
            <person name="Richier S."/>
            <person name="Rokitta S."/>
            <person name="Shiraiwa Y."/>
            <person name="Soanes D.M."/>
            <person name="van der Giezen M."/>
            <person name="Wahlund T.M."/>
            <person name="Williams B."/>
            <person name="Wilson W."/>
            <person name="Wolfe G."/>
            <person name="Wurch L.L."/>
        </authorList>
    </citation>
    <scope>NUCLEOTIDE SEQUENCE</scope>
</reference>
<feature type="compositionally biased region" description="Polar residues" evidence="1">
    <location>
        <begin position="90"/>
        <end position="112"/>
    </location>
</feature>
<sequence>MLCPSRDSAGPALEGACYIWLPFRMRAGESELEVDYRWRWRPSDPFAPVPRDPNPICRGQGNGEACGAEQKKRKRRPKRKEHTRWVSSRRAASQQTIRTLNATPGGTLTSGGSWKGATVG</sequence>
<dbReference type="RefSeq" id="XP_005781441.1">
    <property type="nucleotide sequence ID" value="XM_005781384.1"/>
</dbReference>
<dbReference type="GeneID" id="17274557"/>
<feature type="region of interest" description="Disordered" evidence="1">
    <location>
        <begin position="44"/>
        <end position="120"/>
    </location>
</feature>
<name>A0A0D3JZS7_EMIH1</name>
<dbReference type="HOGENOM" id="CLU_2125780_0_0_1"/>
<feature type="compositionally biased region" description="Basic residues" evidence="1">
    <location>
        <begin position="71"/>
        <end position="82"/>
    </location>
</feature>
<dbReference type="EnsemblProtists" id="EOD29012">
    <property type="protein sequence ID" value="EOD29012"/>
    <property type="gene ID" value="EMIHUDRAFT_442819"/>
</dbReference>
<evidence type="ECO:0000256" key="1">
    <source>
        <dbReference type="SAM" id="MobiDB-lite"/>
    </source>
</evidence>
<dbReference type="Proteomes" id="UP000013827">
    <property type="component" value="Unassembled WGS sequence"/>
</dbReference>
<reference evidence="2" key="2">
    <citation type="submission" date="2024-10" db="UniProtKB">
        <authorList>
            <consortium name="EnsemblProtists"/>
        </authorList>
    </citation>
    <scope>IDENTIFICATION</scope>
</reference>
<dbReference type="KEGG" id="ehx:EMIHUDRAFT_442819"/>
<accession>A0A0D3JZS7</accession>
<evidence type="ECO:0000313" key="3">
    <source>
        <dbReference type="Proteomes" id="UP000013827"/>
    </source>
</evidence>